<dbReference type="AlphaFoldDB" id="A0A1B2I7T8"/>
<dbReference type="Proteomes" id="UP000093044">
    <property type="component" value="Chromosome"/>
</dbReference>
<dbReference type="STRING" id="1197717.BED41_13570"/>
<feature type="domain" description="Xylose isomerase-like TIM barrel" evidence="1">
    <location>
        <begin position="50"/>
        <end position="256"/>
    </location>
</feature>
<evidence type="ECO:0000313" key="3">
    <source>
        <dbReference type="Proteomes" id="UP000093044"/>
    </source>
</evidence>
<dbReference type="OrthoDB" id="9792261at2"/>
<evidence type="ECO:0000259" key="1">
    <source>
        <dbReference type="Pfam" id="PF01261"/>
    </source>
</evidence>
<protein>
    <recommendedName>
        <fullName evidence="1">Xylose isomerase-like TIM barrel domain-containing protein</fullName>
    </recommendedName>
</protein>
<gene>
    <name evidence="2" type="ORF">BED41_13570</name>
</gene>
<evidence type="ECO:0000313" key="2">
    <source>
        <dbReference type="EMBL" id="ANZ46032.1"/>
    </source>
</evidence>
<dbReference type="Gene3D" id="3.20.20.150">
    <property type="entry name" value="Divalent-metal-dependent TIM barrel enzymes"/>
    <property type="match status" value="1"/>
</dbReference>
<dbReference type="InterPro" id="IPR013022">
    <property type="entry name" value="Xyl_isomerase-like_TIM-brl"/>
</dbReference>
<dbReference type="SUPFAM" id="SSF51658">
    <property type="entry name" value="Xylose isomerase-like"/>
    <property type="match status" value="1"/>
</dbReference>
<sequence>MRRFRFPGVRLGGTSWVVAGSFADNMRALSREAQDMQLVLFDNEYGSNIPSKEEVARLAELKEELGMSCIVHFPHDICLSPEAAERRRCEDSCLRMMELFAPLAPFAWILHLDGEQYGAYPSADMEGWLEKTRRSAARLAAAARDKSEICAETLDYNFRIVYPLVVEQGLSVCLDIGHLVRYGHPVLEQMESYLPRTRVIHIHGVKPDGTDHQDMSWFDPALFREVIKRLGADGRERVMTLEVFEDNYEKSLAAIEKMMGA</sequence>
<dbReference type="GeneID" id="83058876"/>
<dbReference type="NCBIfam" id="NF041277">
    <property type="entry name" value="coba_remo_CbiR"/>
    <property type="match status" value="1"/>
</dbReference>
<name>A0A1B2I7T8_9BACT</name>
<dbReference type="KEGG" id="cpor:BED41_13570"/>
<accession>A0A1B2I7T8</accession>
<organism evidence="2 3">
    <name type="scientific">Cloacibacillus porcorum</name>
    <dbReference type="NCBI Taxonomy" id="1197717"/>
    <lineage>
        <taxon>Bacteria</taxon>
        <taxon>Thermotogati</taxon>
        <taxon>Synergistota</taxon>
        <taxon>Synergistia</taxon>
        <taxon>Synergistales</taxon>
        <taxon>Synergistaceae</taxon>
        <taxon>Cloacibacillus</taxon>
    </lineage>
</organism>
<keyword evidence="3" id="KW-1185">Reference proteome</keyword>
<proteinExistence type="predicted"/>
<dbReference type="EMBL" id="CP016757">
    <property type="protein sequence ID" value="ANZ46032.1"/>
    <property type="molecule type" value="Genomic_DNA"/>
</dbReference>
<dbReference type="Pfam" id="PF01261">
    <property type="entry name" value="AP_endonuc_2"/>
    <property type="match status" value="1"/>
</dbReference>
<dbReference type="RefSeq" id="WP_066747425.1">
    <property type="nucleotide sequence ID" value="NZ_CP016757.1"/>
</dbReference>
<dbReference type="InterPro" id="IPR036237">
    <property type="entry name" value="Xyl_isomerase-like_sf"/>
</dbReference>
<reference evidence="2" key="1">
    <citation type="submission" date="2016-08" db="EMBL/GenBank/DDBJ databases">
        <title>Complete genome of Cloacibacillus porcorum.</title>
        <authorList>
            <person name="Looft T."/>
            <person name="Bayles D.O."/>
            <person name="Alt D.P."/>
        </authorList>
    </citation>
    <scope>NUCLEOTIDE SEQUENCE [LARGE SCALE GENOMIC DNA]</scope>
    <source>
        <strain evidence="2">CL-84</strain>
    </source>
</reference>